<dbReference type="EMBL" id="KE345018">
    <property type="protein sequence ID" value="EXB89990.1"/>
    <property type="molecule type" value="Genomic_DNA"/>
</dbReference>
<dbReference type="Proteomes" id="UP000030645">
    <property type="component" value="Unassembled WGS sequence"/>
</dbReference>
<accession>W9RGV4</accession>
<keyword evidence="2" id="KW-1185">Reference proteome</keyword>
<reference evidence="2" key="1">
    <citation type="submission" date="2013-01" db="EMBL/GenBank/DDBJ databases">
        <title>Draft Genome Sequence of a Mulberry Tree, Morus notabilis C.K. Schneid.</title>
        <authorList>
            <person name="He N."/>
            <person name="Zhao S."/>
        </authorList>
    </citation>
    <scope>NUCLEOTIDE SEQUENCE</scope>
</reference>
<name>W9RGV4_9ROSA</name>
<evidence type="ECO:0000313" key="1">
    <source>
        <dbReference type="EMBL" id="EXB89990.1"/>
    </source>
</evidence>
<dbReference type="AlphaFoldDB" id="W9RGV4"/>
<evidence type="ECO:0000313" key="2">
    <source>
        <dbReference type="Proteomes" id="UP000030645"/>
    </source>
</evidence>
<protein>
    <submittedName>
        <fullName evidence="1">Uncharacterized protein</fullName>
    </submittedName>
</protein>
<organism evidence="1 2">
    <name type="scientific">Morus notabilis</name>
    <dbReference type="NCBI Taxonomy" id="981085"/>
    <lineage>
        <taxon>Eukaryota</taxon>
        <taxon>Viridiplantae</taxon>
        <taxon>Streptophyta</taxon>
        <taxon>Embryophyta</taxon>
        <taxon>Tracheophyta</taxon>
        <taxon>Spermatophyta</taxon>
        <taxon>Magnoliopsida</taxon>
        <taxon>eudicotyledons</taxon>
        <taxon>Gunneridae</taxon>
        <taxon>Pentapetalae</taxon>
        <taxon>rosids</taxon>
        <taxon>fabids</taxon>
        <taxon>Rosales</taxon>
        <taxon>Moraceae</taxon>
        <taxon>Moreae</taxon>
        <taxon>Morus</taxon>
    </lineage>
</organism>
<gene>
    <name evidence="1" type="ORF">L484_023643</name>
</gene>
<proteinExistence type="predicted"/>
<sequence>MNLVREGQIGEFPDRICHGARRWGTSSICDRDRDLLRRLVRASALSSICDLRLLATKAVPQQFPGDAIHRERGESTLLCSFALPEMMEVFT</sequence>